<dbReference type="InterPro" id="IPR025568">
    <property type="entry name" value="DUF4334"/>
</dbReference>
<evidence type="ECO:0000313" key="3">
    <source>
        <dbReference type="EMBL" id="CAA9333386.1"/>
    </source>
</evidence>
<dbReference type="Gene3D" id="2.40.128.580">
    <property type="entry name" value="GXWXG domain"/>
    <property type="match status" value="1"/>
</dbReference>
<dbReference type="Pfam" id="PF14231">
    <property type="entry name" value="GXWXG"/>
    <property type="match status" value="1"/>
</dbReference>
<dbReference type="Pfam" id="PF14232">
    <property type="entry name" value="DUF4334"/>
    <property type="match status" value="1"/>
</dbReference>
<gene>
    <name evidence="3" type="ORF">AVDCRST_MAG71-1876</name>
</gene>
<feature type="domain" description="GXWXG" evidence="1">
    <location>
        <begin position="32"/>
        <end position="88"/>
    </location>
</feature>
<accession>A0A6J4LHI4</accession>
<sequence length="187" mass="21501">MHSQVDKRDNTRRLWLAAAARDGASTFDVLGFFDGLDAMSLDDMIGEWKGHGLHTGHPLDGMLERFGWHGKRFDDSESAYPLLFNHGRGRRIAVNPKFIPVQLAARLRLQRSRLARAAFHLAKPLMSTKKPSARLRMTTYRTMSSATMIYDTLPMHDVFRRVDRDCLLGAMDSRYFVQPMFFVLERV</sequence>
<name>A0A6J4LHI4_9GAMM</name>
<dbReference type="InterPro" id="IPR025951">
    <property type="entry name" value="GXWXG_dom"/>
</dbReference>
<proteinExistence type="predicted"/>
<dbReference type="AlphaFoldDB" id="A0A6J4LHI4"/>
<protein>
    <recommendedName>
        <fullName evidence="4">DUF4334 domain-containing protein</fullName>
    </recommendedName>
</protein>
<organism evidence="3">
    <name type="scientific">uncultured Lysobacter sp</name>
    <dbReference type="NCBI Taxonomy" id="271060"/>
    <lineage>
        <taxon>Bacteria</taxon>
        <taxon>Pseudomonadati</taxon>
        <taxon>Pseudomonadota</taxon>
        <taxon>Gammaproteobacteria</taxon>
        <taxon>Lysobacterales</taxon>
        <taxon>Lysobacteraceae</taxon>
        <taxon>Lysobacter</taxon>
        <taxon>environmental samples</taxon>
    </lineage>
</organism>
<reference evidence="3" key="1">
    <citation type="submission" date="2020-02" db="EMBL/GenBank/DDBJ databases">
        <authorList>
            <person name="Meier V. D."/>
        </authorList>
    </citation>
    <scope>NUCLEOTIDE SEQUENCE</scope>
    <source>
        <strain evidence="3">AVDCRST_MAG71</strain>
    </source>
</reference>
<evidence type="ECO:0000259" key="2">
    <source>
        <dbReference type="Pfam" id="PF14232"/>
    </source>
</evidence>
<feature type="domain" description="DUF4334" evidence="2">
    <location>
        <begin position="132"/>
        <end position="186"/>
    </location>
</feature>
<dbReference type="EMBL" id="CADCUA010000446">
    <property type="protein sequence ID" value="CAA9333386.1"/>
    <property type="molecule type" value="Genomic_DNA"/>
</dbReference>
<evidence type="ECO:0000259" key="1">
    <source>
        <dbReference type="Pfam" id="PF14231"/>
    </source>
</evidence>
<evidence type="ECO:0008006" key="4">
    <source>
        <dbReference type="Google" id="ProtNLM"/>
    </source>
</evidence>